<evidence type="ECO:0000256" key="1">
    <source>
        <dbReference type="ARBA" id="ARBA00001911"/>
    </source>
</evidence>
<dbReference type="Gene3D" id="3.40.50.720">
    <property type="entry name" value="NAD(P)-binding Rossmann-like Domain"/>
    <property type="match status" value="1"/>
</dbReference>
<evidence type="ECO:0000259" key="5">
    <source>
        <dbReference type="Pfam" id="PF01370"/>
    </source>
</evidence>
<dbReference type="InterPro" id="IPR036291">
    <property type="entry name" value="NAD(P)-bd_dom_sf"/>
</dbReference>
<evidence type="ECO:0000313" key="8">
    <source>
        <dbReference type="Proteomes" id="UP000216189"/>
    </source>
</evidence>
<gene>
    <name evidence="7" type="ORF">CIK91_06035</name>
    <name evidence="6" type="ORF">PRRU23_13420</name>
</gene>
<evidence type="ECO:0000256" key="3">
    <source>
        <dbReference type="ARBA" id="ARBA00023027"/>
    </source>
</evidence>
<dbReference type="SUPFAM" id="SSF51735">
    <property type="entry name" value="NAD(P)-binding Rossmann-fold domains"/>
    <property type="match status" value="1"/>
</dbReference>
<keyword evidence="3" id="KW-0520">NAD</keyword>
<dbReference type="AlphaFoldDB" id="A0AA37HWB3"/>
<dbReference type="GO" id="GO:0070403">
    <property type="term" value="F:NAD+ binding"/>
    <property type="evidence" value="ECO:0007669"/>
    <property type="project" value="InterPro"/>
</dbReference>
<evidence type="ECO:0000256" key="2">
    <source>
        <dbReference type="ARBA" id="ARBA00022793"/>
    </source>
</evidence>
<dbReference type="PANTHER" id="PTHR43078">
    <property type="entry name" value="UDP-GLUCURONIC ACID DECARBOXYLASE-RELATED"/>
    <property type="match status" value="1"/>
</dbReference>
<keyword evidence="2" id="KW-0210">Decarboxylase</keyword>
<dbReference type="EMBL" id="NPJF01000026">
    <property type="protein sequence ID" value="OYP55885.1"/>
    <property type="molecule type" value="Genomic_DNA"/>
</dbReference>
<dbReference type="RefSeq" id="WP_006281303.1">
    <property type="nucleotide sequence ID" value="NZ_BPTR01000001.1"/>
</dbReference>
<dbReference type="GO" id="GO:0042732">
    <property type="term" value="P:D-xylose metabolic process"/>
    <property type="evidence" value="ECO:0007669"/>
    <property type="project" value="InterPro"/>
</dbReference>
<reference evidence="6" key="2">
    <citation type="submission" date="2021-08" db="EMBL/GenBank/DDBJ databases">
        <title>Prevotella lacticifex sp. nov., isolated from rumen of cow.</title>
        <authorList>
            <person name="Shinkai T."/>
            <person name="Ikeyama N."/>
            <person name="Kumagai M."/>
            <person name="Ohmori H."/>
            <person name="Sakamoto M."/>
            <person name="Ohkuma M."/>
            <person name="Mitsumori M."/>
        </authorList>
    </citation>
    <scope>NUCLEOTIDE SEQUENCE</scope>
    <source>
        <strain evidence="6">DSM 11371</strain>
    </source>
</reference>
<organism evidence="6 9">
    <name type="scientific">Segatella bryantii</name>
    <name type="common">Prevotella bryantii</name>
    <dbReference type="NCBI Taxonomy" id="77095"/>
    <lineage>
        <taxon>Bacteria</taxon>
        <taxon>Pseudomonadati</taxon>
        <taxon>Bacteroidota</taxon>
        <taxon>Bacteroidia</taxon>
        <taxon>Bacteroidales</taxon>
        <taxon>Prevotellaceae</taxon>
        <taxon>Segatella</taxon>
    </lineage>
</organism>
<proteinExistence type="predicted"/>
<dbReference type="Proteomes" id="UP000887043">
    <property type="component" value="Unassembled WGS sequence"/>
</dbReference>
<reference evidence="7 8" key="1">
    <citation type="submission" date="2017-08" db="EMBL/GenBank/DDBJ databases">
        <title>Comparative genomics of non-oral Prevotella species.</title>
        <authorList>
            <person name="Accetto T."/>
            <person name="Nograsek B."/>
            <person name="Avgustin G."/>
        </authorList>
    </citation>
    <scope>NUCLEOTIDE SEQUENCE [LARGE SCALE GENOMIC DNA]</scope>
    <source>
        <strain evidence="7 8">TC1-1</strain>
    </source>
</reference>
<feature type="domain" description="NAD-dependent epimerase/dehydratase" evidence="5">
    <location>
        <begin position="29"/>
        <end position="269"/>
    </location>
</feature>
<dbReference type="GO" id="GO:0048040">
    <property type="term" value="F:UDP-glucuronate decarboxylase activity"/>
    <property type="evidence" value="ECO:0007669"/>
    <property type="project" value="TreeGrafter"/>
</dbReference>
<accession>A0AA37HWB3</accession>
<protein>
    <submittedName>
        <fullName evidence="7">NAD-dependent dehydratase</fullName>
    </submittedName>
</protein>
<evidence type="ECO:0000256" key="4">
    <source>
        <dbReference type="ARBA" id="ARBA00023239"/>
    </source>
</evidence>
<dbReference type="GO" id="GO:0005737">
    <property type="term" value="C:cytoplasm"/>
    <property type="evidence" value="ECO:0007669"/>
    <property type="project" value="TreeGrafter"/>
</dbReference>
<sequence length="343" mass="38182">MAQITPYQKDILSLFHQGNFLASLNTGNILVAGATGLIGSCIIDILMANPDKGYHVYAAGRNRKRAQDKFSLYWEDEYFSFIEMDVTQPLQGDITFDYIIDAASNASPNFFKTSPVEVILSNINGVSHLANYGKNHGLQRMVYISSGEIYGEGNGQEFNEKDSGYVDCASLRACYPSSKRAAETLCVAYAEEYHIDIVIARLCHTYGPGFTESDNRVYAQFIRNVLQNEDIVLKSKGLQYRSWLYVIDAAHAILQLLLNGKNKNAYNVANENSNITIRQLAELIAESTGHRVIFDIPNDALQGNTTPITKASFNTSKIQAIGWKPLFNIKEGINHTIESVKKV</sequence>
<dbReference type="PANTHER" id="PTHR43078:SF7">
    <property type="entry name" value="UDP-GLUCURONATE DECARBOXYLASE"/>
    <property type="match status" value="1"/>
</dbReference>
<evidence type="ECO:0000313" key="6">
    <source>
        <dbReference type="EMBL" id="GJG27642.1"/>
    </source>
</evidence>
<comment type="caution">
    <text evidence="6">The sequence shown here is derived from an EMBL/GenBank/DDBJ whole genome shotgun (WGS) entry which is preliminary data.</text>
</comment>
<dbReference type="InterPro" id="IPR044516">
    <property type="entry name" value="UXS-like"/>
</dbReference>
<dbReference type="InterPro" id="IPR001509">
    <property type="entry name" value="Epimerase_deHydtase"/>
</dbReference>
<evidence type="ECO:0000313" key="9">
    <source>
        <dbReference type="Proteomes" id="UP000887043"/>
    </source>
</evidence>
<keyword evidence="4" id="KW-0456">Lyase</keyword>
<dbReference type="Proteomes" id="UP000216189">
    <property type="component" value="Unassembled WGS sequence"/>
</dbReference>
<comment type="cofactor">
    <cofactor evidence="1">
        <name>NAD(+)</name>
        <dbReference type="ChEBI" id="CHEBI:57540"/>
    </cofactor>
</comment>
<name>A0AA37HWB3_SEGBR</name>
<dbReference type="GeneID" id="72479289"/>
<dbReference type="Pfam" id="PF01370">
    <property type="entry name" value="Epimerase"/>
    <property type="match status" value="1"/>
</dbReference>
<evidence type="ECO:0000313" key="7">
    <source>
        <dbReference type="EMBL" id="OYP55885.1"/>
    </source>
</evidence>
<dbReference type="EMBL" id="BPTR01000001">
    <property type="protein sequence ID" value="GJG27642.1"/>
    <property type="molecule type" value="Genomic_DNA"/>
</dbReference>
<keyword evidence="8" id="KW-1185">Reference proteome</keyword>